<dbReference type="KEGG" id="abi:Aboo_0667"/>
<keyword evidence="2" id="KW-1003">Cell membrane</keyword>
<dbReference type="EMBL" id="CP001941">
    <property type="protein sequence ID" value="ADD08478.1"/>
    <property type="molecule type" value="Genomic_DNA"/>
</dbReference>
<reference evidence="7" key="1">
    <citation type="submission" date="2010-02" db="EMBL/GenBank/DDBJ databases">
        <title>Complete sequence of Aciduliprofundum boonei T469.</title>
        <authorList>
            <consortium name="US DOE Joint Genome Institute"/>
            <person name="Lucas S."/>
            <person name="Copeland A."/>
            <person name="Lapidus A."/>
            <person name="Cheng J.-F."/>
            <person name="Bruce D."/>
            <person name="Goodwin L."/>
            <person name="Pitluck S."/>
            <person name="Saunders E."/>
            <person name="Detter J.C."/>
            <person name="Han C."/>
            <person name="Tapia R."/>
            <person name="Land M."/>
            <person name="Hauser L."/>
            <person name="Kyrpides N."/>
            <person name="Mikhailova N."/>
            <person name="Flores G."/>
            <person name="Reysenbach A.-L."/>
            <person name="Woyke T."/>
        </authorList>
    </citation>
    <scope>NUCLEOTIDE SEQUENCE</scope>
    <source>
        <strain evidence="7">T469</strain>
    </source>
</reference>
<dbReference type="eggNOG" id="arCOG03078">
    <property type="taxonomic scope" value="Archaea"/>
</dbReference>
<dbReference type="SMR" id="B5I9P7"/>
<evidence type="ECO:0000256" key="4">
    <source>
        <dbReference type="ARBA" id="ARBA00022989"/>
    </source>
</evidence>
<dbReference type="GO" id="GO:0005886">
    <property type="term" value="C:plasma membrane"/>
    <property type="evidence" value="ECO:0007669"/>
    <property type="project" value="UniProtKB-SubCell"/>
</dbReference>
<accession>B5I9P7</accession>
<evidence type="ECO:0000256" key="1">
    <source>
        <dbReference type="ARBA" id="ARBA00004651"/>
    </source>
</evidence>
<evidence type="ECO:0000256" key="5">
    <source>
        <dbReference type="ARBA" id="ARBA00023136"/>
    </source>
</evidence>
<gene>
    <name evidence="7" type="ordered locus">Aboo_0667</name>
</gene>
<comment type="subcellular location">
    <subcellularLocation>
        <location evidence="1">Cell membrane</location>
        <topology evidence="1">Multi-pass membrane protein</topology>
    </subcellularLocation>
</comment>
<keyword evidence="5" id="KW-0472">Membrane</keyword>
<dbReference type="Proteomes" id="UP000001400">
    <property type="component" value="Chromosome"/>
</dbReference>
<keyword evidence="8" id="KW-1185">Reference proteome</keyword>
<dbReference type="GeneID" id="8827613"/>
<dbReference type="STRING" id="439481.Aboo_0667"/>
<evidence type="ECO:0000256" key="2">
    <source>
        <dbReference type="ARBA" id="ARBA00022475"/>
    </source>
</evidence>
<dbReference type="InterPro" id="IPR025383">
    <property type="entry name" value="MrpA_C/MbhD"/>
</dbReference>
<dbReference type="NCBIfam" id="NF006242">
    <property type="entry name" value="PRK08378.1"/>
    <property type="match status" value="1"/>
</dbReference>
<evidence type="ECO:0000256" key="3">
    <source>
        <dbReference type="ARBA" id="ARBA00022692"/>
    </source>
</evidence>
<protein>
    <recommendedName>
        <fullName evidence="6">MrpA C-terminal/MbhD domain-containing protein</fullName>
    </recommendedName>
</protein>
<sequence>MIFENLLQILLLAGLIISAYLAIRYRDLLACAVALGVFSFLLSLEFYILQAPDVAIAEAGIGAGLTTAIFILAIKGTYRWEVEE</sequence>
<organism evidence="7 8">
    <name type="scientific">Aciduliprofundum boonei (strain DSM 19572 / T469)</name>
    <dbReference type="NCBI Taxonomy" id="439481"/>
    <lineage>
        <taxon>Archaea</taxon>
        <taxon>Methanobacteriati</taxon>
        <taxon>Thermoplasmatota</taxon>
        <taxon>DHVE2 group</taxon>
        <taxon>Candidatus Aciduliprofundum</taxon>
    </lineage>
</organism>
<dbReference type="AlphaFoldDB" id="B5I9P7"/>
<keyword evidence="4" id="KW-1133">Transmembrane helix</keyword>
<dbReference type="HOGENOM" id="CLU_173139_2_0_2"/>
<proteinExistence type="predicted"/>
<feature type="domain" description="MrpA C-terminal/MbhD" evidence="6">
    <location>
        <begin position="14"/>
        <end position="77"/>
    </location>
</feature>
<dbReference type="Pfam" id="PF13244">
    <property type="entry name" value="MbhD"/>
    <property type="match status" value="1"/>
</dbReference>
<evidence type="ECO:0000313" key="7">
    <source>
        <dbReference type="EMBL" id="ADD08478.1"/>
    </source>
</evidence>
<evidence type="ECO:0000313" key="8">
    <source>
        <dbReference type="Proteomes" id="UP000001400"/>
    </source>
</evidence>
<dbReference type="RefSeq" id="WP_008082234.1">
    <property type="nucleotide sequence ID" value="NC_013926.1"/>
</dbReference>
<dbReference type="OrthoDB" id="99605at2157"/>
<name>B5I9P7_ACIB4</name>
<evidence type="ECO:0000259" key="6">
    <source>
        <dbReference type="Pfam" id="PF13244"/>
    </source>
</evidence>
<keyword evidence="3" id="KW-0812">Transmembrane</keyword>